<evidence type="ECO:0000313" key="3">
    <source>
        <dbReference type="Proteomes" id="UP000031666"/>
    </source>
</evidence>
<dbReference type="EMBL" id="BBSC01000003">
    <property type="protein sequence ID" value="GAM75137.1"/>
    <property type="molecule type" value="Genomic_DNA"/>
</dbReference>
<dbReference type="STRING" id="1481914.JCM19241_1480"/>
<name>A0A0B8QDT7_9VIBR</name>
<dbReference type="Pfam" id="PF14099">
    <property type="entry name" value="Polysacc_lyase"/>
    <property type="match status" value="1"/>
</dbReference>
<protein>
    <recommendedName>
        <fullName evidence="4">Mannuronate-specific alginate lyase</fullName>
    </recommendedName>
</protein>
<proteinExistence type="predicted"/>
<sequence length="274" mass="31968">MLRHTHYKLKNAKGMNLRILLIATLFLSSAASSEELLRCPEEKNETAPTSRYSNFDSLYGWGKHFGYEHSAQIVTDPLNERNKVLRVELRDGDVYKTRSGEHYRAEVYETFRAKFDTPMQYSFKVLVTDEWQSADVRALIAQWHGTPDRHLGEISRSPNLGIELRNDRFLIRGQTSSEPINKHNKIGMHRETYFLSEPIKHNHWYQFDIDVTWSHTSNGSLKLKLDGDTVIDRQGPTSYYDCVGPYFKMGIYRDKTPKPFVIYFDDFSRQTTAE</sequence>
<evidence type="ECO:0000313" key="2">
    <source>
        <dbReference type="EMBL" id="GAM75137.1"/>
    </source>
</evidence>
<comment type="caution">
    <text evidence="2">The sequence shown here is derived from an EMBL/GenBank/DDBJ whole genome shotgun (WGS) entry which is preliminary data.</text>
</comment>
<dbReference type="Proteomes" id="UP000031666">
    <property type="component" value="Unassembled WGS sequence"/>
</dbReference>
<keyword evidence="1" id="KW-0732">Signal</keyword>
<evidence type="ECO:0000256" key="1">
    <source>
        <dbReference type="SAM" id="SignalP"/>
    </source>
</evidence>
<feature type="chain" id="PRO_5002122902" description="Mannuronate-specific alginate lyase" evidence="1">
    <location>
        <begin position="34"/>
        <end position="274"/>
    </location>
</feature>
<dbReference type="InterPro" id="IPR025975">
    <property type="entry name" value="Polysacc_lyase"/>
</dbReference>
<evidence type="ECO:0008006" key="4">
    <source>
        <dbReference type="Google" id="ProtNLM"/>
    </source>
</evidence>
<accession>A0A0B8QDT7</accession>
<gene>
    <name evidence="2" type="ORF">JCM19241_1480</name>
</gene>
<dbReference type="AlphaFoldDB" id="A0A0B8QDT7"/>
<organism evidence="2 3">
    <name type="scientific">Vibrio ishigakensis</name>
    <dbReference type="NCBI Taxonomy" id="1481914"/>
    <lineage>
        <taxon>Bacteria</taxon>
        <taxon>Pseudomonadati</taxon>
        <taxon>Pseudomonadota</taxon>
        <taxon>Gammaproteobacteria</taxon>
        <taxon>Vibrionales</taxon>
        <taxon>Vibrionaceae</taxon>
        <taxon>Vibrio</taxon>
    </lineage>
</organism>
<dbReference type="Gene3D" id="2.60.120.200">
    <property type="match status" value="1"/>
</dbReference>
<reference evidence="2 3" key="2">
    <citation type="submission" date="2015-01" db="EMBL/GenBank/DDBJ databases">
        <authorList>
            <consortium name="NBRP consortium"/>
            <person name="Sawabe T."/>
            <person name="Meirelles P."/>
            <person name="Feng G."/>
            <person name="Sayaka M."/>
            <person name="Hattori M."/>
            <person name="Ohkuma M."/>
        </authorList>
    </citation>
    <scope>NUCLEOTIDE SEQUENCE [LARGE SCALE GENOMIC DNA]</scope>
    <source>
        <strain evidence="3">JCM 19241</strain>
    </source>
</reference>
<feature type="signal peptide" evidence="1">
    <location>
        <begin position="1"/>
        <end position="33"/>
    </location>
</feature>
<reference evidence="2 3" key="1">
    <citation type="submission" date="2015-01" db="EMBL/GenBank/DDBJ databases">
        <title>Vibrio sp. C94 JCM 19241 whole genome shotgun sequence.</title>
        <authorList>
            <person name="Sawabe T."/>
            <person name="Meirelles P."/>
            <person name="Feng G."/>
            <person name="Sayaka M."/>
            <person name="Hattori M."/>
            <person name="Ohkuma M."/>
        </authorList>
    </citation>
    <scope>NUCLEOTIDE SEQUENCE [LARGE SCALE GENOMIC DNA]</scope>
    <source>
        <strain evidence="3">JCM 19241</strain>
    </source>
</reference>